<keyword evidence="1" id="KW-1133">Transmembrane helix</keyword>
<dbReference type="Gene3D" id="2.160.20.80">
    <property type="entry name" value="E3 ubiquitin-protein ligase SopA"/>
    <property type="match status" value="1"/>
</dbReference>
<protein>
    <submittedName>
        <fullName evidence="2">Pentapeptide repeat-containing protein</fullName>
    </submittedName>
</protein>
<sequence>MSIEPDLTCIIADCAAIRLDQFDRCLAHLGETDLNEFLRKLESRSYLELRGTTISSDLLNRMLEAVSRSAGQWNFDECTFPEPVELNDVTFTELDLTNAVFHADVRFSRSTFHGDLSILATELHGHVRADEATFTVGCTLDFHLPGSMMELSYSNFSASSHITVKGARFANLESTVFQQRAQIRAEVGALALDGARFEDGATIVNRGNTRTSLHKVHFASPSTLSGGRVSTLAETDVSNLTLAEVDLGNCLFAAAHHLDELRLEGHNPFSRPPSGVHSGWAWPPVWWWTSRRVVAEERIWRRKQRKSAGWEDHRADAVTPERVSALYRSLRKAFEDNKNEPGAGDFYYGEMEMRRHAPSTSRAEKVILGLYWAISGYGQRASRALAAVTLLVAVLTTSLIGWGVPENAPTPAPGTVQVVQLPKDRWTGDRLNKSLRLALGSVVFRDADQKLTDAGAWTVMAGRAIGPVLLALAALAIRARVKR</sequence>
<feature type="transmembrane region" description="Helical" evidence="1">
    <location>
        <begin position="454"/>
        <end position="477"/>
    </location>
</feature>
<reference evidence="2 3" key="1">
    <citation type="submission" date="2019-07" db="EMBL/GenBank/DDBJ databases">
        <title>Lentzea xizangensis sp. nov., isolated from Qinghai-Tibetan Plateau Soils.</title>
        <authorList>
            <person name="Huang J."/>
        </authorList>
    </citation>
    <scope>NUCLEOTIDE SEQUENCE [LARGE SCALE GENOMIC DNA]</scope>
    <source>
        <strain evidence="2 3">FXJ1.1311</strain>
    </source>
</reference>
<dbReference type="Proteomes" id="UP000316639">
    <property type="component" value="Unassembled WGS sequence"/>
</dbReference>
<gene>
    <name evidence="2" type="ORF">FKR81_11440</name>
</gene>
<dbReference type="RefSeq" id="WP_146350979.1">
    <property type="nucleotide sequence ID" value="NZ_VOBR01000006.1"/>
</dbReference>
<evidence type="ECO:0000256" key="1">
    <source>
        <dbReference type="SAM" id="Phobius"/>
    </source>
</evidence>
<dbReference type="Pfam" id="PF13576">
    <property type="entry name" value="Pentapeptide_3"/>
    <property type="match status" value="1"/>
</dbReference>
<organism evidence="2 3">
    <name type="scientific">Lentzea tibetensis</name>
    <dbReference type="NCBI Taxonomy" id="2591470"/>
    <lineage>
        <taxon>Bacteria</taxon>
        <taxon>Bacillati</taxon>
        <taxon>Actinomycetota</taxon>
        <taxon>Actinomycetes</taxon>
        <taxon>Pseudonocardiales</taxon>
        <taxon>Pseudonocardiaceae</taxon>
        <taxon>Lentzea</taxon>
    </lineage>
</organism>
<proteinExistence type="predicted"/>
<keyword evidence="1" id="KW-0812">Transmembrane</keyword>
<dbReference type="AlphaFoldDB" id="A0A563EWZ9"/>
<comment type="caution">
    <text evidence="2">The sequence shown here is derived from an EMBL/GenBank/DDBJ whole genome shotgun (WGS) entry which is preliminary data.</text>
</comment>
<keyword evidence="3" id="KW-1185">Reference proteome</keyword>
<dbReference type="InterPro" id="IPR001646">
    <property type="entry name" value="5peptide_repeat"/>
</dbReference>
<keyword evidence="1" id="KW-0472">Membrane</keyword>
<evidence type="ECO:0000313" key="3">
    <source>
        <dbReference type="Proteomes" id="UP000316639"/>
    </source>
</evidence>
<dbReference type="EMBL" id="VOBR01000006">
    <property type="protein sequence ID" value="TWP52183.1"/>
    <property type="molecule type" value="Genomic_DNA"/>
</dbReference>
<accession>A0A563EWZ9</accession>
<evidence type="ECO:0000313" key="2">
    <source>
        <dbReference type="EMBL" id="TWP52183.1"/>
    </source>
</evidence>
<name>A0A563EWZ9_9PSEU</name>
<dbReference type="OrthoDB" id="3602494at2"/>